<dbReference type="Proteomes" id="UP000292927">
    <property type="component" value="Unassembled WGS sequence"/>
</dbReference>
<evidence type="ECO:0000256" key="1">
    <source>
        <dbReference type="SAM" id="Phobius"/>
    </source>
</evidence>
<gene>
    <name evidence="2" type="ORF">EV209_2016</name>
</gene>
<dbReference type="EMBL" id="SGXF01000003">
    <property type="protein sequence ID" value="RZT00692.1"/>
    <property type="molecule type" value="Genomic_DNA"/>
</dbReference>
<keyword evidence="3" id="KW-1185">Reference proteome</keyword>
<name>A0A4Q7PJ68_9FIRM</name>
<evidence type="ECO:0000313" key="2">
    <source>
        <dbReference type="EMBL" id="RZT00692.1"/>
    </source>
</evidence>
<comment type="caution">
    <text evidence="2">The sequence shown here is derived from an EMBL/GenBank/DDBJ whole genome shotgun (WGS) entry which is preliminary data.</text>
</comment>
<reference evidence="2 3" key="1">
    <citation type="submission" date="2019-02" db="EMBL/GenBank/DDBJ databases">
        <title>Genomic Encyclopedia of Type Strains, Phase IV (KMG-IV): sequencing the most valuable type-strain genomes for metagenomic binning, comparative biology and taxonomic classification.</title>
        <authorList>
            <person name="Goeker M."/>
        </authorList>
    </citation>
    <scope>NUCLEOTIDE SEQUENCE [LARGE SCALE GENOMIC DNA]</scope>
    <source>
        <strain evidence="2 3">DSM 29486</strain>
    </source>
</reference>
<keyword evidence="1" id="KW-0812">Transmembrane</keyword>
<dbReference type="AlphaFoldDB" id="A0A4Q7PJ68"/>
<keyword evidence="1" id="KW-1133">Transmembrane helix</keyword>
<evidence type="ECO:0008006" key="4">
    <source>
        <dbReference type="Google" id="ProtNLM"/>
    </source>
</evidence>
<organism evidence="2 3">
    <name type="scientific">Cuneatibacter caecimuris</name>
    <dbReference type="NCBI Taxonomy" id="1796618"/>
    <lineage>
        <taxon>Bacteria</taxon>
        <taxon>Bacillati</taxon>
        <taxon>Bacillota</taxon>
        <taxon>Clostridia</taxon>
        <taxon>Lachnospirales</taxon>
        <taxon>Lachnospiraceae</taxon>
        <taxon>Cuneatibacter</taxon>
    </lineage>
</organism>
<evidence type="ECO:0000313" key="3">
    <source>
        <dbReference type="Proteomes" id="UP000292927"/>
    </source>
</evidence>
<dbReference type="RefSeq" id="WP_130435288.1">
    <property type="nucleotide sequence ID" value="NZ_SGXF01000003.1"/>
</dbReference>
<sequence length="265" mass="30123">MGSNIGMEGENMSREEQIAQAQKRVLARIKKMSRLRRFLISLRVAGPEPDNVDPELEKDENVMIQRQISKYIKLRNRRRRWRAITACVGTLCVVSLGIMAIGNREQRSSFTPGNGKINSGDSIILPGTVTLNTRMSEIAASFRTETIQFSYIPEGLDIYEFDIYDSYACIMGRLPNDDVLIIEVKKMLTDQYATGHIGVRTYVESIDSSLFTQPIEIYYAVVSDDMKYYAAVAMNNNCIYEISGFSDLDEMRKMIEGITDYKGEK</sequence>
<keyword evidence="1" id="KW-0472">Membrane</keyword>
<protein>
    <recommendedName>
        <fullName evidence="4">DUF4367 domain-containing protein</fullName>
    </recommendedName>
</protein>
<feature type="transmembrane region" description="Helical" evidence="1">
    <location>
        <begin position="83"/>
        <end position="102"/>
    </location>
</feature>
<accession>A0A4Q7PJ68</accession>
<proteinExistence type="predicted"/>